<keyword evidence="3" id="KW-1185">Reference proteome</keyword>
<organism evidence="2 3">
    <name type="scientific">Senna tora</name>
    <dbReference type="NCBI Taxonomy" id="362788"/>
    <lineage>
        <taxon>Eukaryota</taxon>
        <taxon>Viridiplantae</taxon>
        <taxon>Streptophyta</taxon>
        <taxon>Embryophyta</taxon>
        <taxon>Tracheophyta</taxon>
        <taxon>Spermatophyta</taxon>
        <taxon>Magnoliopsida</taxon>
        <taxon>eudicotyledons</taxon>
        <taxon>Gunneridae</taxon>
        <taxon>Pentapetalae</taxon>
        <taxon>rosids</taxon>
        <taxon>fabids</taxon>
        <taxon>Fabales</taxon>
        <taxon>Fabaceae</taxon>
        <taxon>Caesalpinioideae</taxon>
        <taxon>Cassia clade</taxon>
        <taxon>Senna</taxon>
    </lineage>
</organism>
<evidence type="ECO:0000313" key="3">
    <source>
        <dbReference type="Proteomes" id="UP000634136"/>
    </source>
</evidence>
<comment type="caution">
    <text evidence="2">The sequence shown here is derived from an EMBL/GenBank/DDBJ whole genome shotgun (WGS) entry which is preliminary data.</text>
</comment>
<reference evidence="2" key="1">
    <citation type="submission" date="2020-09" db="EMBL/GenBank/DDBJ databases">
        <title>Genome-Enabled Discovery of Anthraquinone Biosynthesis in Senna tora.</title>
        <authorList>
            <person name="Kang S.-H."/>
            <person name="Pandey R.P."/>
            <person name="Lee C.-M."/>
            <person name="Sim J.-S."/>
            <person name="Jeong J.-T."/>
            <person name="Choi B.-S."/>
            <person name="Jung M."/>
            <person name="Ginzburg D."/>
            <person name="Zhao K."/>
            <person name="Won S.Y."/>
            <person name="Oh T.-J."/>
            <person name="Yu Y."/>
            <person name="Kim N.-H."/>
            <person name="Lee O.R."/>
            <person name="Lee T.-H."/>
            <person name="Bashyal P."/>
            <person name="Kim T.-S."/>
            <person name="Lee W.-H."/>
            <person name="Kawkins C."/>
            <person name="Kim C.-K."/>
            <person name="Kim J.S."/>
            <person name="Ahn B.O."/>
            <person name="Rhee S.Y."/>
            <person name="Sohng J.K."/>
        </authorList>
    </citation>
    <scope>NUCLEOTIDE SEQUENCE</scope>
    <source>
        <tissue evidence="2">Leaf</tissue>
    </source>
</reference>
<evidence type="ECO:0000256" key="1">
    <source>
        <dbReference type="SAM" id="MobiDB-lite"/>
    </source>
</evidence>
<protein>
    <submittedName>
        <fullName evidence="2">Uncharacterized protein</fullName>
    </submittedName>
</protein>
<feature type="region of interest" description="Disordered" evidence="1">
    <location>
        <begin position="1"/>
        <end position="22"/>
    </location>
</feature>
<name>A0A834SQE5_9FABA</name>
<sequence length="222" mass="24777">MSSQQGVNEDSDEAVQVGAGAGSERELSLFQYGSVERGNEGMGLGGDQNHMAGMPLPQPQPTNMNHQLHLLQPQQLLAPPPHMNEAARRPWPNCLPHHQLTTPMGRSQEIQFQGLGGPSPYHIPNTHQQRHQGVVAGGYNNNIDHRMRMTTLQDNALPYAAHQLQHPPNLLPSRTTNLVYDPMYEQMGLPVDPHLRMFLAKRNQGLSLSLSYTHIYTPLPHY</sequence>
<gene>
    <name evidence="2" type="ORF">G2W53_044373</name>
</gene>
<evidence type="ECO:0000313" key="2">
    <source>
        <dbReference type="EMBL" id="KAF7805262.1"/>
    </source>
</evidence>
<proteinExistence type="predicted"/>
<dbReference type="OrthoDB" id="1435019at2759"/>
<dbReference type="AlphaFoldDB" id="A0A834SQE5"/>
<dbReference type="Proteomes" id="UP000634136">
    <property type="component" value="Unassembled WGS sequence"/>
</dbReference>
<accession>A0A834SQE5</accession>
<dbReference type="EMBL" id="JAAIUW010000013">
    <property type="protein sequence ID" value="KAF7805262.1"/>
    <property type="molecule type" value="Genomic_DNA"/>
</dbReference>